<feature type="domain" description="KIB1-4 beta-propeller" evidence="1">
    <location>
        <begin position="518"/>
        <end position="760"/>
    </location>
</feature>
<reference evidence="2 3" key="1">
    <citation type="submission" date="2024-04" db="EMBL/GenBank/DDBJ databases">
        <authorList>
            <person name="Fracassetti M."/>
        </authorList>
    </citation>
    <scope>NUCLEOTIDE SEQUENCE [LARGE SCALE GENOMIC DNA]</scope>
</reference>
<organism evidence="2 3">
    <name type="scientific">Linum trigynum</name>
    <dbReference type="NCBI Taxonomy" id="586398"/>
    <lineage>
        <taxon>Eukaryota</taxon>
        <taxon>Viridiplantae</taxon>
        <taxon>Streptophyta</taxon>
        <taxon>Embryophyta</taxon>
        <taxon>Tracheophyta</taxon>
        <taxon>Spermatophyta</taxon>
        <taxon>Magnoliopsida</taxon>
        <taxon>eudicotyledons</taxon>
        <taxon>Gunneridae</taxon>
        <taxon>Pentapetalae</taxon>
        <taxon>rosids</taxon>
        <taxon>fabids</taxon>
        <taxon>Malpighiales</taxon>
        <taxon>Linaceae</taxon>
        <taxon>Linum</taxon>
    </lineage>
</organism>
<dbReference type="Pfam" id="PF03478">
    <property type="entry name" value="Beta-prop_KIB1-4"/>
    <property type="match status" value="2"/>
</dbReference>
<gene>
    <name evidence="2" type="ORF">LTRI10_LOCUS52699</name>
</gene>
<sequence length="789" mass="90835">MSDRRAWADLPLEIISPIRERLLWEDYFNFRFTCRNWNFAAEFDGTVYENAKYPFLLRFSKSNEKKNSSSSSASPSSGIYCRAYSPAYNKTYYLHAPAELSGARISCSGYGWLLFSGQHRIFFYFPSTGQAINLPYYTQLGRGSFNQMSFSAPPTSPDCVVLGLIDTECTTGAEIVFLRRGQTDWQLVRAKNTIRLRNHRTKKLITSKKKKTIRVKSNAVCLQKFPGAVKVEFPRPRYNCSPLFHKGAFYCLDRDGRLGVINPKGKKKKKDETWRILDTSAPRHFMDDPRNEAYLVECKGELIAVVVGPMGKMVRILRFYKRARVWQMVHSLGNQMVFLSHVGSVAVECRDGQAREWENTIHFPRFRGNRHVFYSISSGQFHSFDDDGEHTWDDLYETSHPLSHAWLTPVFCIPLGARLDWSKKGRTKKHHHHHTSRRMHPHYVIRNLSFLLPPSEHPYQQNKQPEAPIAQPCLVLSNEYDDEEVAVVNLAQEEGKMVVRNSRSSMMAEAELALRIGGRKVYSNPEHGLLVLMDDEAHTCSVLDLKSMVETQLPPLETSGNCRDVVVHVPSGDSKLAVIAFGEEDEGVEHRDVAMAWRDGDEEWTRHAKQGTDPHNGTVFHQGKMYGYRGWWAFVTIELRRDGEYLVEERTEVEDPEFRSTPGFERFTAVLVGSCGELLLFVKYYASNCHYTQVESVVLGISVFKMDFDDMEWRMLEDLGDRAFFWGGWGCYSCCASKSGFERNAIYFVEEYGRDVQMYDYVDHSIVVTLPRPDLDDSWMIDGFFMLYE</sequence>
<evidence type="ECO:0000313" key="3">
    <source>
        <dbReference type="Proteomes" id="UP001497516"/>
    </source>
</evidence>
<feature type="domain" description="KIB1-4 beta-propeller" evidence="1">
    <location>
        <begin position="84"/>
        <end position="363"/>
    </location>
</feature>
<dbReference type="AlphaFoldDB" id="A0AAV2GW14"/>
<dbReference type="InterPro" id="IPR005174">
    <property type="entry name" value="KIB1-4_b-propeller"/>
</dbReference>
<evidence type="ECO:0000259" key="1">
    <source>
        <dbReference type="Pfam" id="PF03478"/>
    </source>
</evidence>
<accession>A0AAV2GW14</accession>
<dbReference type="PANTHER" id="PTHR33127:SF5">
    <property type="entry name" value="TRANSMEMBRANE PROTEIN"/>
    <property type="match status" value="1"/>
</dbReference>
<proteinExistence type="predicted"/>
<protein>
    <recommendedName>
        <fullName evidence="1">KIB1-4 beta-propeller domain-containing protein</fullName>
    </recommendedName>
</protein>
<name>A0AAV2GW14_9ROSI</name>
<keyword evidence="3" id="KW-1185">Reference proteome</keyword>
<dbReference type="PANTHER" id="PTHR33127">
    <property type="entry name" value="TRANSMEMBRANE PROTEIN"/>
    <property type="match status" value="1"/>
</dbReference>
<dbReference type="Proteomes" id="UP001497516">
    <property type="component" value="Chromosome 9"/>
</dbReference>
<dbReference type="EMBL" id="OZ034822">
    <property type="protein sequence ID" value="CAL1413470.1"/>
    <property type="molecule type" value="Genomic_DNA"/>
</dbReference>
<evidence type="ECO:0000313" key="2">
    <source>
        <dbReference type="EMBL" id="CAL1413470.1"/>
    </source>
</evidence>